<dbReference type="SUPFAM" id="SSF57424">
    <property type="entry name" value="LDL receptor-like module"/>
    <property type="match status" value="2"/>
</dbReference>
<dbReference type="PROSITE" id="PS01209">
    <property type="entry name" value="LDLRA_1"/>
    <property type="match status" value="2"/>
</dbReference>
<reference evidence="6" key="1">
    <citation type="journal article" date="2013" name="Nat. Genet.">
        <title>The draft genomes of soft-shell turtle and green sea turtle yield insights into the development and evolution of the turtle-specific body plan.</title>
        <authorList>
            <person name="Wang Z."/>
            <person name="Pascual-Anaya J."/>
            <person name="Zadissa A."/>
            <person name="Li W."/>
            <person name="Niimura Y."/>
            <person name="Huang Z."/>
            <person name="Li C."/>
            <person name="White S."/>
            <person name="Xiong Z."/>
            <person name="Fang D."/>
            <person name="Wang B."/>
            <person name="Ming Y."/>
            <person name="Chen Y."/>
            <person name="Zheng Y."/>
            <person name="Kuraku S."/>
            <person name="Pignatelli M."/>
            <person name="Herrero J."/>
            <person name="Beal K."/>
            <person name="Nozawa M."/>
            <person name="Li Q."/>
            <person name="Wang J."/>
            <person name="Zhang H."/>
            <person name="Yu L."/>
            <person name="Shigenobu S."/>
            <person name="Wang J."/>
            <person name="Liu J."/>
            <person name="Flicek P."/>
            <person name="Searle S."/>
            <person name="Wang J."/>
            <person name="Kuratani S."/>
            <person name="Yin Y."/>
            <person name="Aken B."/>
            <person name="Zhang G."/>
            <person name="Irie N."/>
        </authorList>
    </citation>
    <scope>NUCLEOTIDE SEQUENCE [LARGE SCALE GENOMIC DNA]</scope>
</reference>
<dbReference type="CDD" id="cd00112">
    <property type="entry name" value="LDLa"/>
    <property type="match status" value="2"/>
</dbReference>
<comment type="caution">
    <text evidence="2">Lacks conserved residue(s) required for the propagation of feature annotation.</text>
</comment>
<keyword evidence="1 2" id="KW-1015">Disulfide bond</keyword>
<dbReference type="PANTHER" id="PTHR23282">
    <property type="entry name" value="APICAL ENDOSOMAL GLYCOPROTEIN PRECURSOR"/>
    <property type="match status" value="1"/>
</dbReference>
<feature type="disulfide bond" evidence="2">
    <location>
        <begin position="436"/>
        <end position="454"/>
    </location>
</feature>
<dbReference type="Gene3D" id="4.10.400.10">
    <property type="entry name" value="Low-density Lipoprotein Receptor"/>
    <property type="match status" value="2"/>
</dbReference>
<sequence>MPARLLLLVLVLSAWPHPGIQSVFINRCSSPAPGVCDFVCDCRDCSDENQCGYHKESVALGTPFTCDFEEGDCGWKDVSTSGYRWVTGRTSIAMWGTGPSADHTRGTDLGWYMAAEMRRNTFAAIARLRSPVMRQAAATCEIRAWYRLWETGLNKTVQPALWVELTYDNETITLWQSPESSISAWQELVAYTGRVPGEFQITLSSQQSSLQLDDVEFRSCGLPPPLSLVCGWEERNCNRGSCVQLEQLCDGTDNCGDLSDESTTECRSFTHCSFETGWCDWVTAPDYPTWVRNTSLHLAPAARTPTRDHSSNSRTGFFLYITTGPQDLSSGAARLISPVFQATKTSSCSLVFYSHLYDSATGSLNIYYQTNSVTQLMHTRAGDLGDYWFRGKVDFNVTENFQVGSKPFRCHRNPVITPTPSSTDPTTPCTPEEFTCDNKKCVSAELACDFTETCEDGSDEKYCGTSTFEAGARSWKDISVGQLQWVREKASEGLLPGADHTTNTSTGSYLGVELAPGQMVSVARARTPLLGPSGLACSVEMHYWLHSDPQGFIALGIVDHALGTHRLAWHMQGNGNAEWKHVTVPLGERARPFQLELIALVDLRGPVVQSAAVDDVAFVNCDPRFTPPDASELSCNFEMGLCGWYQDQSDDFAWVRGTGLGLGSDHTTGTGYFLSVDLSAQSTWALSARLITYPQDPPTREQCLSFWYRLDGPQSGTLNLKIQHDGEPETVLWTRTGAHGSMWHLGFATLSRQALQRYRLVFEALRDGYLGDIALDDVTVRAGACGPQESCSFEANACGFSSSWQYTWARQSNATGTATAGPPTDHTVGTARGYYMIVDTSKGSLPRGQAATLSSGQYRPLTHPQCLGFWYQLSASDPGSLTVCVKEKGVQRRLFSVSSVQGDAWRYGNVTVQVAEDWQVAFEVVSAGGELSYVALDDLHLKASSCPEPGHYVYFNASVLGPGGNAARLLSEHLPATTGACLRFWYHMDFPEHFYSGELRVKLNSTAGELTVWCARGHQGQGWRSTTLSVQNTVEFQIVFEVTNGVWPAGGTIALDDIMYHAGEGCNGDGLGQMEAVFVDPEVQHHLSESEACSLNHRLESRGASQLILPLYKYKHMSCKSSFFRTIILKTWMKESVTFQHSFQERVCKFHQTSVISSVLYAFSIVCSPTR</sequence>
<feature type="domain" description="MAM" evidence="4">
    <location>
        <begin position="270"/>
        <end position="403"/>
    </location>
</feature>
<gene>
    <name evidence="5" type="ORF">UY3_14527</name>
</gene>
<dbReference type="Pfam" id="PF00629">
    <property type="entry name" value="MAM"/>
    <property type="match status" value="5"/>
</dbReference>
<feature type="disulfide bond" evidence="2">
    <location>
        <begin position="230"/>
        <end position="242"/>
    </location>
</feature>
<dbReference type="PRINTS" id="PR00020">
    <property type="entry name" value="MAMDOMAIN"/>
</dbReference>
<dbReference type="PRINTS" id="PR00261">
    <property type="entry name" value="LDLRECEPTOR"/>
</dbReference>
<dbReference type="Pfam" id="PF00057">
    <property type="entry name" value="Ldl_recept_a"/>
    <property type="match status" value="2"/>
</dbReference>
<organism evidence="5 6">
    <name type="scientific">Chelonia mydas</name>
    <name type="common">Green sea-turtle</name>
    <name type="synonym">Chelonia agassizi</name>
    <dbReference type="NCBI Taxonomy" id="8469"/>
    <lineage>
        <taxon>Eukaryota</taxon>
        <taxon>Metazoa</taxon>
        <taxon>Chordata</taxon>
        <taxon>Craniata</taxon>
        <taxon>Vertebrata</taxon>
        <taxon>Euteleostomi</taxon>
        <taxon>Archelosauria</taxon>
        <taxon>Testudinata</taxon>
        <taxon>Testudines</taxon>
        <taxon>Cryptodira</taxon>
        <taxon>Durocryptodira</taxon>
        <taxon>Americhelydia</taxon>
        <taxon>Chelonioidea</taxon>
        <taxon>Cheloniidae</taxon>
        <taxon>Chelonia</taxon>
    </lineage>
</organism>
<feature type="signal peptide" evidence="3">
    <location>
        <begin position="1"/>
        <end position="21"/>
    </location>
</feature>
<dbReference type="SMART" id="SM00137">
    <property type="entry name" value="MAM"/>
    <property type="match status" value="6"/>
</dbReference>
<dbReference type="SUPFAM" id="SSF49899">
    <property type="entry name" value="Concanavalin A-like lectins/glucanases"/>
    <property type="match status" value="6"/>
</dbReference>
<evidence type="ECO:0000256" key="2">
    <source>
        <dbReference type="PROSITE-ProRule" id="PRU00124"/>
    </source>
</evidence>
<feature type="disulfide bond" evidence="2">
    <location>
        <begin position="237"/>
        <end position="255"/>
    </location>
</feature>
<dbReference type="InterPro" id="IPR002172">
    <property type="entry name" value="LDrepeatLR_classA_rpt"/>
</dbReference>
<evidence type="ECO:0000256" key="3">
    <source>
        <dbReference type="SAM" id="SignalP"/>
    </source>
</evidence>
<dbReference type="InterPro" id="IPR000998">
    <property type="entry name" value="MAM_dom"/>
</dbReference>
<feature type="chain" id="PRO_5004079712" evidence="3">
    <location>
        <begin position="22"/>
        <end position="1171"/>
    </location>
</feature>
<evidence type="ECO:0000259" key="4">
    <source>
        <dbReference type="PROSITE" id="PS50060"/>
    </source>
</evidence>
<feature type="domain" description="MAM" evidence="4">
    <location>
        <begin position="64"/>
        <end position="222"/>
    </location>
</feature>
<feature type="domain" description="MAM" evidence="4">
    <location>
        <begin position="633"/>
        <end position="787"/>
    </location>
</feature>
<dbReference type="eggNOG" id="ENOG502R0P7">
    <property type="taxonomic scope" value="Eukaryota"/>
</dbReference>
<feature type="disulfide bond" evidence="2">
    <location>
        <begin position="448"/>
        <end position="463"/>
    </location>
</feature>
<dbReference type="InterPro" id="IPR051560">
    <property type="entry name" value="MAM_domain-containing"/>
</dbReference>
<dbReference type="GO" id="GO:0016020">
    <property type="term" value="C:membrane"/>
    <property type="evidence" value="ECO:0007669"/>
    <property type="project" value="InterPro"/>
</dbReference>
<evidence type="ECO:0000313" key="5">
    <source>
        <dbReference type="EMBL" id="EMP28345.1"/>
    </source>
</evidence>
<dbReference type="SMART" id="SM00192">
    <property type="entry name" value="LDLa"/>
    <property type="match status" value="2"/>
</dbReference>
<keyword evidence="3" id="KW-0732">Signal</keyword>
<proteinExistence type="predicted"/>
<feature type="domain" description="MAM" evidence="4">
    <location>
        <begin position="789"/>
        <end position="948"/>
    </location>
</feature>
<evidence type="ECO:0000313" key="6">
    <source>
        <dbReference type="Proteomes" id="UP000031443"/>
    </source>
</evidence>
<dbReference type="InterPro" id="IPR013320">
    <property type="entry name" value="ConA-like_dom_sf"/>
</dbReference>
<dbReference type="CDD" id="cd06263">
    <property type="entry name" value="MAM"/>
    <property type="match status" value="6"/>
</dbReference>
<feature type="domain" description="MAM" evidence="4">
    <location>
        <begin position="948"/>
        <end position="1068"/>
    </location>
</feature>
<dbReference type="EMBL" id="KB564230">
    <property type="protein sequence ID" value="EMP28345.1"/>
    <property type="molecule type" value="Genomic_DNA"/>
</dbReference>
<dbReference type="InterPro" id="IPR023415">
    <property type="entry name" value="LDLR_class-A_CS"/>
</dbReference>
<protein>
    <submittedName>
        <fullName evidence="5">Apical endosomal glycoprotein</fullName>
    </submittedName>
</protein>
<evidence type="ECO:0000256" key="1">
    <source>
        <dbReference type="ARBA" id="ARBA00023157"/>
    </source>
</evidence>
<dbReference type="PROSITE" id="PS50060">
    <property type="entry name" value="MAM_2"/>
    <property type="match status" value="6"/>
</dbReference>
<dbReference type="PROSITE" id="PS50068">
    <property type="entry name" value="LDLRA_2"/>
    <property type="match status" value="2"/>
</dbReference>
<dbReference type="Proteomes" id="UP000031443">
    <property type="component" value="Unassembled WGS sequence"/>
</dbReference>
<feature type="domain" description="MAM" evidence="4">
    <location>
        <begin position="446"/>
        <end position="623"/>
    </location>
</feature>
<dbReference type="PANTHER" id="PTHR23282:SF129">
    <property type="entry name" value="APICAL ENDOSOMAL GLYCOPROTEIN"/>
    <property type="match status" value="1"/>
</dbReference>
<feature type="disulfide bond" evidence="2">
    <location>
        <begin position="429"/>
        <end position="441"/>
    </location>
</feature>
<dbReference type="AlphaFoldDB" id="M7AZ12"/>
<keyword evidence="6" id="KW-1185">Reference proteome</keyword>
<name>M7AZ12_CHEMY</name>
<dbReference type="InterPro" id="IPR036055">
    <property type="entry name" value="LDL_receptor-like_sf"/>
</dbReference>
<dbReference type="Gene3D" id="2.60.120.200">
    <property type="match status" value="6"/>
</dbReference>
<accession>M7AZ12</accession>